<gene>
    <name evidence="1" type="ORF">BDBG_02198</name>
</gene>
<dbReference type="KEGG" id="bgh:BDBG_02198"/>
<dbReference type="EMBL" id="GG657450">
    <property type="protein sequence ID" value="OAT05878.1"/>
    <property type="molecule type" value="Genomic_DNA"/>
</dbReference>
<organism evidence="1 2">
    <name type="scientific">Blastomyces gilchristii (strain SLH14081)</name>
    <name type="common">Blastomyces dermatitidis</name>
    <dbReference type="NCBI Taxonomy" id="559298"/>
    <lineage>
        <taxon>Eukaryota</taxon>
        <taxon>Fungi</taxon>
        <taxon>Dikarya</taxon>
        <taxon>Ascomycota</taxon>
        <taxon>Pezizomycotina</taxon>
        <taxon>Eurotiomycetes</taxon>
        <taxon>Eurotiomycetidae</taxon>
        <taxon>Onygenales</taxon>
        <taxon>Ajellomycetaceae</taxon>
        <taxon>Blastomyces</taxon>
    </lineage>
</organism>
<evidence type="ECO:0000313" key="2">
    <source>
        <dbReference type="Proteomes" id="UP000002038"/>
    </source>
</evidence>
<accession>A0A179UF16</accession>
<name>A0A179UF16_BLAGS</name>
<dbReference type="STRING" id="559298.A0A179UF16"/>
<reference evidence="2" key="1">
    <citation type="journal article" date="2015" name="PLoS Genet.">
        <title>The dynamic genome and transcriptome of the human fungal pathogen Blastomyces and close relative Emmonsia.</title>
        <authorList>
            <person name="Munoz J.F."/>
            <person name="Gauthier G.M."/>
            <person name="Desjardins C.A."/>
            <person name="Gallo J.E."/>
            <person name="Holder J."/>
            <person name="Sullivan T.D."/>
            <person name="Marty A.J."/>
            <person name="Carmen J.C."/>
            <person name="Chen Z."/>
            <person name="Ding L."/>
            <person name="Gujja S."/>
            <person name="Magrini V."/>
            <person name="Misas E."/>
            <person name="Mitreva M."/>
            <person name="Priest M."/>
            <person name="Saif S."/>
            <person name="Whiston E.A."/>
            <person name="Young S."/>
            <person name="Zeng Q."/>
            <person name="Goldman W.E."/>
            <person name="Mardis E.R."/>
            <person name="Taylor J.W."/>
            <person name="McEwen J.G."/>
            <person name="Clay O.K."/>
            <person name="Klein B.S."/>
            <person name="Cuomo C.A."/>
        </authorList>
    </citation>
    <scope>NUCLEOTIDE SEQUENCE [LARGE SCALE GENOMIC DNA]</scope>
    <source>
        <strain evidence="2">SLH14081</strain>
    </source>
</reference>
<sequence>MDTAEQKLLVGWDFDLDIVMDLTIMVELIHVGFPVPERDAKFHSFIGRIWPYAQWKITTADRYAGHFKAKNKISQFCLSTGNMTPVPHLAPRSLPANAAHPWWTWHKFFRHPSTCTAKAVRSDFVDGKLPKKRTVYRADLGAFEVLGFGGVGAGSHLEDEL</sequence>
<proteinExistence type="predicted"/>
<dbReference type="AlphaFoldDB" id="A0A179UF16"/>
<keyword evidence="2" id="KW-1185">Reference proteome</keyword>
<dbReference type="VEuPathDB" id="FungiDB:BDBG_02198"/>
<dbReference type="OrthoDB" id="4204288at2759"/>
<dbReference type="Proteomes" id="UP000002038">
    <property type="component" value="Unassembled WGS sequence"/>
</dbReference>
<dbReference type="GeneID" id="8510350"/>
<dbReference type="RefSeq" id="XP_002627527.1">
    <property type="nucleotide sequence ID" value="XM_002627481.1"/>
</dbReference>
<protein>
    <submittedName>
        <fullName evidence="1">Uncharacterized protein</fullName>
    </submittedName>
</protein>
<evidence type="ECO:0000313" key="1">
    <source>
        <dbReference type="EMBL" id="OAT05878.1"/>
    </source>
</evidence>